<evidence type="ECO:0000256" key="5">
    <source>
        <dbReference type="ARBA" id="ARBA00029543"/>
    </source>
</evidence>
<dbReference type="OrthoDB" id="49151at2759"/>
<keyword evidence="3" id="KW-0456">Lyase</keyword>
<evidence type="ECO:0000313" key="8">
    <source>
        <dbReference type="EMBL" id="EKM79332.1"/>
    </source>
</evidence>
<gene>
    <name evidence="8" type="ORF">AGABI1DRAFT_128490</name>
</gene>
<dbReference type="KEGG" id="abp:AGABI1DRAFT128490"/>
<protein>
    <recommendedName>
        <fullName evidence="5">U6 snRNA phosphodiesterase 1</fullName>
    </recommendedName>
    <alternativeName>
        <fullName evidence="6">3'-5' RNA exonuclease USB1</fullName>
    </alternativeName>
</protein>
<evidence type="ECO:0000256" key="2">
    <source>
        <dbReference type="ARBA" id="ARBA00022801"/>
    </source>
</evidence>
<keyword evidence="9" id="KW-1185">Reference proteome</keyword>
<evidence type="ECO:0000313" key="9">
    <source>
        <dbReference type="Proteomes" id="UP000008493"/>
    </source>
</evidence>
<keyword evidence="2" id="KW-0378">Hydrolase</keyword>
<dbReference type="GO" id="GO:0000175">
    <property type="term" value="F:3'-5'-RNA exonuclease activity"/>
    <property type="evidence" value="ECO:0007669"/>
    <property type="project" value="TreeGrafter"/>
</dbReference>
<evidence type="ECO:0000256" key="1">
    <source>
        <dbReference type="ARBA" id="ARBA00022722"/>
    </source>
</evidence>
<evidence type="ECO:0000256" key="6">
    <source>
        <dbReference type="ARBA" id="ARBA00030030"/>
    </source>
</evidence>
<dbReference type="GeneID" id="18826831"/>
<dbReference type="RefSeq" id="XP_007330023.1">
    <property type="nucleotide sequence ID" value="XM_007329961.1"/>
</dbReference>
<keyword evidence="4" id="KW-0539">Nucleus</keyword>
<evidence type="ECO:0000256" key="7">
    <source>
        <dbReference type="SAM" id="MobiDB-lite"/>
    </source>
</evidence>
<dbReference type="AlphaFoldDB" id="K5X8K3"/>
<evidence type="ECO:0000256" key="3">
    <source>
        <dbReference type="ARBA" id="ARBA00023239"/>
    </source>
</evidence>
<dbReference type="InParanoid" id="K5X8K3"/>
<dbReference type="Proteomes" id="UP000008493">
    <property type="component" value="Unassembled WGS sequence"/>
</dbReference>
<sequence>MKRHASAIVDYESSSDETAQVDIPPPKKKKLPVLSPNLVLPAPIDDPSLHQGRTRSTPHTDGNWAAHVYVSITITKSHTLYSLLETAVAEAKRAVPTLNSFTSGQTDRKHQLELHISLTRPFFIRAHQKEEFRQAIRKLAKCSPFALSFTSFAELHNDEHTRTFLVMEIGAGHHEVRFIPPPGLWPYHFSQLNRLCCDLKPLIESLRQRAYYARPRFHASVAWALLDHCLDPVGSDPTIGDAPSGSVSLFNREQFTPRYPSKTEIPANFVTIPGLPEGLIAQMNHRFKDQLSSPLIGSFDAENVVVKIGKETYSWPFIGT</sequence>
<dbReference type="FunCoup" id="K5X8K3">
    <property type="interactions" value="167"/>
</dbReference>
<dbReference type="Pfam" id="PF09749">
    <property type="entry name" value="HVSL"/>
    <property type="match status" value="1"/>
</dbReference>
<reference evidence="9" key="1">
    <citation type="journal article" date="2012" name="Proc. Natl. Acad. Sci. U.S.A.">
        <title>Genome sequence of the button mushroom Agaricus bisporus reveals mechanisms governing adaptation to a humic-rich ecological niche.</title>
        <authorList>
            <person name="Morin E."/>
            <person name="Kohler A."/>
            <person name="Baker A.R."/>
            <person name="Foulongne-Oriol M."/>
            <person name="Lombard V."/>
            <person name="Nagy L.G."/>
            <person name="Ohm R.A."/>
            <person name="Patyshakuliyeva A."/>
            <person name="Brun A."/>
            <person name="Aerts A.L."/>
            <person name="Bailey A.M."/>
            <person name="Billette C."/>
            <person name="Coutinho P.M."/>
            <person name="Deakin G."/>
            <person name="Doddapaneni H."/>
            <person name="Floudas D."/>
            <person name="Grimwood J."/>
            <person name="Hilden K."/>
            <person name="Kuees U."/>
            <person name="LaButti K.M."/>
            <person name="Lapidus A."/>
            <person name="Lindquist E.A."/>
            <person name="Lucas S.M."/>
            <person name="Murat C."/>
            <person name="Riley R.W."/>
            <person name="Salamov A.A."/>
            <person name="Schmutz J."/>
            <person name="Subramanian V."/>
            <person name="Woesten H.A.B."/>
            <person name="Xu J."/>
            <person name="Eastwood D.C."/>
            <person name="Foster G.D."/>
            <person name="Sonnenberg A.S."/>
            <person name="Cullen D."/>
            <person name="de Vries R.P."/>
            <person name="Lundell T."/>
            <person name="Hibbett D.S."/>
            <person name="Henrissat B."/>
            <person name="Burton K.S."/>
            <person name="Kerrigan R.W."/>
            <person name="Challen M.P."/>
            <person name="Grigoriev I.V."/>
            <person name="Martin F."/>
        </authorList>
    </citation>
    <scope>NUCLEOTIDE SEQUENCE [LARGE SCALE GENOMIC DNA]</scope>
    <source>
        <strain evidence="9">JB137-S8 / ATCC MYA-4627 / FGSC 10392</strain>
    </source>
</reference>
<feature type="region of interest" description="Disordered" evidence="7">
    <location>
        <begin position="1"/>
        <end position="32"/>
    </location>
</feature>
<keyword evidence="1" id="KW-0540">Nuclease</keyword>
<accession>K5X8K3</accession>
<dbReference type="EMBL" id="JH971390">
    <property type="protein sequence ID" value="EKM79332.1"/>
    <property type="molecule type" value="Genomic_DNA"/>
</dbReference>
<dbReference type="PANTHER" id="PTHR13522">
    <property type="entry name" value="U6 SNRNA PHOSPHODIESTERASE 1"/>
    <property type="match status" value="1"/>
</dbReference>
<dbReference type="GO" id="GO:0034477">
    <property type="term" value="P:U6 snRNA 3'-end processing"/>
    <property type="evidence" value="ECO:0007669"/>
    <property type="project" value="InterPro"/>
</dbReference>
<dbReference type="InterPro" id="IPR027521">
    <property type="entry name" value="Usb1"/>
</dbReference>
<dbReference type="STRING" id="597362.K5X8K3"/>
<dbReference type="eggNOG" id="KOG3102">
    <property type="taxonomic scope" value="Eukaryota"/>
</dbReference>
<proteinExistence type="predicted"/>
<evidence type="ECO:0000256" key="4">
    <source>
        <dbReference type="ARBA" id="ARBA00023242"/>
    </source>
</evidence>
<name>K5X8K3_AGABU</name>
<dbReference type="GO" id="GO:0005634">
    <property type="term" value="C:nucleus"/>
    <property type="evidence" value="ECO:0007669"/>
    <property type="project" value="TreeGrafter"/>
</dbReference>
<dbReference type="PANTHER" id="PTHR13522:SF3">
    <property type="entry name" value="U6 SNRNA PHOSPHODIESTERASE 1"/>
    <property type="match status" value="1"/>
</dbReference>
<dbReference type="GO" id="GO:0016829">
    <property type="term" value="F:lyase activity"/>
    <property type="evidence" value="ECO:0007669"/>
    <property type="project" value="UniProtKB-KW"/>
</dbReference>
<organism evidence="8 9">
    <name type="scientific">Agaricus bisporus var. burnettii (strain JB137-S8 / ATCC MYA-4627 / FGSC 10392)</name>
    <name type="common">White button mushroom</name>
    <dbReference type="NCBI Taxonomy" id="597362"/>
    <lineage>
        <taxon>Eukaryota</taxon>
        <taxon>Fungi</taxon>
        <taxon>Dikarya</taxon>
        <taxon>Basidiomycota</taxon>
        <taxon>Agaricomycotina</taxon>
        <taxon>Agaricomycetes</taxon>
        <taxon>Agaricomycetidae</taxon>
        <taxon>Agaricales</taxon>
        <taxon>Agaricineae</taxon>
        <taxon>Agaricaceae</taxon>
        <taxon>Agaricus</taxon>
    </lineage>
</organism>
<dbReference type="OMA" id="KTVVLQY"/>
<dbReference type="HOGENOM" id="CLU_057212_1_0_1"/>
<dbReference type="Gene3D" id="3.90.1140.10">
    <property type="entry name" value="Cyclic phosphodiesterase"/>
    <property type="match status" value="1"/>
</dbReference>